<reference evidence="1 2" key="1">
    <citation type="journal article" date="2022" name="Nat. Plants">
        <title>Genomes of leafy and leafless Platanthera orchids illuminate the evolution of mycoheterotrophy.</title>
        <authorList>
            <person name="Li M.H."/>
            <person name="Liu K.W."/>
            <person name="Li Z."/>
            <person name="Lu H.C."/>
            <person name="Ye Q.L."/>
            <person name="Zhang D."/>
            <person name="Wang J.Y."/>
            <person name="Li Y.F."/>
            <person name="Zhong Z.M."/>
            <person name="Liu X."/>
            <person name="Yu X."/>
            <person name="Liu D.K."/>
            <person name="Tu X.D."/>
            <person name="Liu B."/>
            <person name="Hao Y."/>
            <person name="Liao X.Y."/>
            <person name="Jiang Y.T."/>
            <person name="Sun W.H."/>
            <person name="Chen J."/>
            <person name="Chen Y.Q."/>
            <person name="Ai Y."/>
            <person name="Zhai J.W."/>
            <person name="Wu S.S."/>
            <person name="Zhou Z."/>
            <person name="Hsiao Y.Y."/>
            <person name="Wu W.L."/>
            <person name="Chen Y.Y."/>
            <person name="Lin Y.F."/>
            <person name="Hsu J.L."/>
            <person name="Li C.Y."/>
            <person name="Wang Z.W."/>
            <person name="Zhao X."/>
            <person name="Zhong W.Y."/>
            <person name="Ma X.K."/>
            <person name="Ma L."/>
            <person name="Huang J."/>
            <person name="Chen G.Z."/>
            <person name="Huang M.Z."/>
            <person name="Huang L."/>
            <person name="Peng D.H."/>
            <person name="Luo Y.B."/>
            <person name="Zou S.Q."/>
            <person name="Chen S.P."/>
            <person name="Lan S."/>
            <person name="Tsai W.C."/>
            <person name="Van de Peer Y."/>
            <person name="Liu Z.J."/>
        </authorList>
    </citation>
    <scope>NUCLEOTIDE SEQUENCE [LARGE SCALE GENOMIC DNA]</scope>
    <source>
        <strain evidence="1">Lor287</strain>
    </source>
</reference>
<evidence type="ECO:0000313" key="2">
    <source>
        <dbReference type="Proteomes" id="UP001418222"/>
    </source>
</evidence>
<evidence type="ECO:0000313" key="1">
    <source>
        <dbReference type="EMBL" id="KAK8926308.1"/>
    </source>
</evidence>
<dbReference type="EMBL" id="JBBWWQ010000016">
    <property type="protein sequence ID" value="KAK8926308.1"/>
    <property type="molecule type" value="Genomic_DNA"/>
</dbReference>
<protein>
    <submittedName>
        <fullName evidence="1">Uncharacterized protein</fullName>
    </submittedName>
</protein>
<name>A0AAP0FYY0_9ASPA</name>
<sequence length="168" mass="18936">MFSKSAYSMSPWVFAIRHIPSLWPTLHFLLISLPISTFSNFCWKSVMILCHTPPRYPKVENARLGAIHGGNFITYLAKRMGVWDNLSRMHSILTPMPIRFPNLQDLGLARRRDDEDGAIPTVVGGGAFYLDLGDSPHSPQIPLLKPHSSPVLGPSTSWDHQFGYFTCR</sequence>
<keyword evidence="2" id="KW-1185">Reference proteome</keyword>
<dbReference type="Proteomes" id="UP001418222">
    <property type="component" value="Unassembled WGS sequence"/>
</dbReference>
<organism evidence="1 2">
    <name type="scientific">Platanthera zijinensis</name>
    <dbReference type="NCBI Taxonomy" id="2320716"/>
    <lineage>
        <taxon>Eukaryota</taxon>
        <taxon>Viridiplantae</taxon>
        <taxon>Streptophyta</taxon>
        <taxon>Embryophyta</taxon>
        <taxon>Tracheophyta</taxon>
        <taxon>Spermatophyta</taxon>
        <taxon>Magnoliopsida</taxon>
        <taxon>Liliopsida</taxon>
        <taxon>Asparagales</taxon>
        <taxon>Orchidaceae</taxon>
        <taxon>Orchidoideae</taxon>
        <taxon>Orchideae</taxon>
        <taxon>Orchidinae</taxon>
        <taxon>Platanthera</taxon>
    </lineage>
</organism>
<dbReference type="AlphaFoldDB" id="A0AAP0FYY0"/>
<proteinExistence type="predicted"/>
<gene>
    <name evidence="1" type="ORF">KSP39_PZI018782</name>
</gene>
<comment type="caution">
    <text evidence="1">The sequence shown here is derived from an EMBL/GenBank/DDBJ whole genome shotgun (WGS) entry which is preliminary data.</text>
</comment>
<accession>A0AAP0FYY0</accession>